<evidence type="ECO:0000313" key="2">
    <source>
        <dbReference type="EMBL" id="KAL0187615.1"/>
    </source>
</evidence>
<feature type="domain" description="Ig-like" evidence="1">
    <location>
        <begin position="1"/>
        <end position="84"/>
    </location>
</feature>
<dbReference type="SMART" id="SM00409">
    <property type="entry name" value="IG"/>
    <property type="match status" value="1"/>
</dbReference>
<feature type="non-terminal residue" evidence="2">
    <location>
        <position position="1"/>
    </location>
</feature>
<dbReference type="CDD" id="cd00096">
    <property type="entry name" value="Ig"/>
    <property type="match status" value="1"/>
</dbReference>
<dbReference type="InterPro" id="IPR007110">
    <property type="entry name" value="Ig-like_dom"/>
</dbReference>
<gene>
    <name evidence="2" type="ORF">M9458_014714</name>
</gene>
<feature type="non-terminal residue" evidence="2">
    <location>
        <position position="90"/>
    </location>
</feature>
<dbReference type="Gene3D" id="2.60.40.10">
    <property type="entry name" value="Immunoglobulins"/>
    <property type="match status" value="1"/>
</dbReference>
<dbReference type="InterPro" id="IPR013783">
    <property type="entry name" value="Ig-like_fold"/>
</dbReference>
<sequence length="90" mass="10012">RAQAVLNIAQNWLAEGDSLTLVCVVRSSSRGWTFSWFRDDHELLSDSSRGAGGSYTVSPAAVKHTGVYACRAERGAYYTEYSYTQLLWVT</sequence>
<accession>A0ABD0QPE7</accession>
<protein>
    <recommendedName>
        <fullName evidence="1">Ig-like domain-containing protein</fullName>
    </recommendedName>
</protein>
<dbReference type="InterPro" id="IPR036179">
    <property type="entry name" value="Ig-like_dom_sf"/>
</dbReference>
<dbReference type="PROSITE" id="PS50835">
    <property type="entry name" value="IG_LIKE"/>
    <property type="match status" value="1"/>
</dbReference>
<keyword evidence="3" id="KW-1185">Reference proteome</keyword>
<dbReference type="AlphaFoldDB" id="A0ABD0QPE7"/>
<comment type="caution">
    <text evidence="2">The sequence shown here is derived from an EMBL/GenBank/DDBJ whole genome shotgun (WGS) entry which is preliminary data.</text>
</comment>
<dbReference type="Pfam" id="PF13927">
    <property type="entry name" value="Ig_3"/>
    <property type="match status" value="1"/>
</dbReference>
<evidence type="ECO:0000259" key="1">
    <source>
        <dbReference type="PROSITE" id="PS50835"/>
    </source>
</evidence>
<dbReference type="InterPro" id="IPR003599">
    <property type="entry name" value="Ig_sub"/>
</dbReference>
<name>A0ABD0QPE7_CIRMR</name>
<dbReference type="SUPFAM" id="SSF48726">
    <property type="entry name" value="Immunoglobulin"/>
    <property type="match status" value="1"/>
</dbReference>
<proteinExistence type="predicted"/>
<evidence type="ECO:0000313" key="3">
    <source>
        <dbReference type="Proteomes" id="UP001529510"/>
    </source>
</evidence>
<organism evidence="2 3">
    <name type="scientific">Cirrhinus mrigala</name>
    <name type="common">Mrigala</name>
    <dbReference type="NCBI Taxonomy" id="683832"/>
    <lineage>
        <taxon>Eukaryota</taxon>
        <taxon>Metazoa</taxon>
        <taxon>Chordata</taxon>
        <taxon>Craniata</taxon>
        <taxon>Vertebrata</taxon>
        <taxon>Euteleostomi</taxon>
        <taxon>Actinopterygii</taxon>
        <taxon>Neopterygii</taxon>
        <taxon>Teleostei</taxon>
        <taxon>Ostariophysi</taxon>
        <taxon>Cypriniformes</taxon>
        <taxon>Cyprinidae</taxon>
        <taxon>Labeoninae</taxon>
        <taxon>Labeonini</taxon>
        <taxon>Cirrhinus</taxon>
    </lineage>
</organism>
<dbReference type="Proteomes" id="UP001529510">
    <property type="component" value="Unassembled WGS sequence"/>
</dbReference>
<reference evidence="2 3" key="1">
    <citation type="submission" date="2024-05" db="EMBL/GenBank/DDBJ databases">
        <title>Genome sequencing and assembly of Indian major carp, Cirrhinus mrigala (Hamilton, 1822).</title>
        <authorList>
            <person name="Mohindra V."/>
            <person name="Chowdhury L.M."/>
            <person name="Lal K."/>
            <person name="Jena J.K."/>
        </authorList>
    </citation>
    <scope>NUCLEOTIDE SEQUENCE [LARGE SCALE GENOMIC DNA]</scope>
    <source>
        <strain evidence="2">CM1030</strain>
        <tissue evidence="2">Blood</tissue>
    </source>
</reference>
<dbReference type="EMBL" id="JAMKFB020000007">
    <property type="protein sequence ID" value="KAL0187615.1"/>
    <property type="molecule type" value="Genomic_DNA"/>
</dbReference>